<protein>
    <recommendedName>
        <fullName evidence="3">RNA ligase/cyclic nucleotide phosphodiesterase</fullName>
    </recommendedName>
</protein>
<keyword evidence="2" id="KW-1185">Reference proteome</keyword>
<evidence type="ECO:0008006" key="3">
    <source>
        <dbReference type="Google" id="ProtNLM"/>
    </source>
</evidence>
<dbReference type="AlphaFoldDB" id="A0A8H3F2M1"/>
<sequence length="301" mass="34570">MGSGTAYPDYSGVAVNTPNPYDALIDSCNNDPALVQERYAIHREKRNAQQKQRMLDPEFKSLDIDQILHKLIFKTKYPDFRDTRYCLVFWARPPQAIKDLILTIQNELKTITPNFWMMPPDNLHTTTLEITHSLTEPEISARLEKLEPKLEEITDFTYEHRTRLVNPMVSFDASAIALSFVPASDNAYTYHHLRRELYDLCKSTGVTVESRYVVPSAHLTIGRFVDYTDLGDGSSDIVVPEKARAWIDKLEEINAWLKRDHWVSDSRTGSGWTVGEEKGLDCNKGRLWYGNGERVRLGRGF</sequence>
<dbReference type="InterPro" id="IPR009097">
    <property type="entry name" value="Cyclic_Pdiesterase"/>
</dbReference>
<dbReference type="EMBL" id="CAJPDQ010000009">
    <property type="protein sequence ID" value="CAF9914852.1"/>
    <property type="molecule type" value="Genomic_DNA"/>
</dbReference>
<organism evidence="1 2">
    <name type="scientific">Gomphillus americanus</name>
    <dbReference type="NCBI Taxonomy" id="1940652"/>
    <lineage>
        <taxon>Eukaryota</taxon>
        <taxon>Fungi</taxon>
        <taxon>Dikarya</taxon>
        <taxon>Ascomycota</taxon>
        <taxon>Pezizomycotina</taxon>
        <taxon>Lecanoromycetes</taxon>
        <taxon>OSLEUM clade</taxon>
        <taxon>Ostropomycetidae</taxon>
        <taxon>Ostropales</taxon>
        <taxon>Graphidaceae</taxon>
        <taxon>Gomphilloideae</taxon>
        <taxon>Gomphillus</taxon>
    </lineage>
</organism>
<accession>A0A8H3F2M1</accession>
<reference evidence="1" key="1">
    <citation type="submission" date="2021-03" db="EMBL/GenBank/DDBJ databases">
        <authorList>
            <person name="Tagirdzhanova G."/>
        </authorList>
    </citation>
    <scope>NUCLEOTIDE SEQUENCE</scope>
</reference>
<comment type="caution">
    <text evidence="1">The sequence shown here is derived from an EMBL/GenBank/DDBJ whole genome shotgun (WGS) entry which is preliminary data.</text>
</comment>
<evidence type="ECO:0000313" key="1">
    <source>
        <dbReference type="EMBL" id="CAF9914852.1"/>
    </source>
</evidence>
<dbReference type="OrthoDB" id="2967263at2759"/>
<name>A0A8H3F2M1_9LECA</name>
<evidence type="ECO:0000313" key="2">
    <source>
        <dbReference type="Proteomes" id="UP000664169"/>
    </source>
</evidence>
<dbReference type="SUPFAM" id="SSF55144">
    <property type="entry name" value="LigT-like"/>
    <property type="match status" value="1"/>
</dbReference>
<gene>
    <name evidence="1" type="ORF">GOMPHAMPRED_008309</name>
</gene>
<dbReference type="Proteomes" id="UP000664169">
    <property type="component" value="Unassembled WGS sequence"/>
</dbReference>
<proteinExistence type="predicted"/>
<dbReference type="Gene3D" id="3.90.1140.10">
    <property type="entry name" value="Cyclic phosphodiesterase"/>
    <property type="match status" value="1"/>
</dbReference>